<sequence>MNISLTVIGQFITIFAVVIAAVSYYLGRRKTETPVLAALLGAVFSIIPIFGLVYVVFLMFKKDLPRDSETPA</sequence>
<proteinExistence type="predicted"/>
<organism evidence="2 6">
    <name type="scientific">Microbulbifer hydrolyticus</name>
    <dbReference type="NCBI Taxonomy" id="48074"/>
    <lineage>
        <taxon>Bacteria</taxon>
        <taxon>Pseudomonadati</taxon>
        <taxon>Pseudomonadota</taxon>
        <taxon>Gammaproteobacteria</taxon>
        <taxon>Cellvibrionales</taxon>
        <taxon>Microbulbiferaceae</taxon>
        <taxon>Microbulbifer</taxon>
    </lineage>
</organism>
<keyword evidence="1" id="KW-0472">Membrane</keyword>
<keyword evidence="5" id="KW-1185">Reference proteome</keyword>
<reference evidence="2 6" key="2">
    <citation type="submission" date="2020-08" db="EMBL/GenBank/DDBJ databases">
        <title>Genomic Encyclopedia of Type Strains, Phase IV (KMG-IV): sequencing the most valuable type-strain genomes for metagenomic binning, comparative biology and taxonomic classification.</title>
        <authorList>
            <person name="Goeker M."/>
        </authorList>
    </citation>
    <scope>NUCLEOTIDE SEQUENCE [LARGE SCALE GENOMIC DNA]</scope>
    <source>
        <strain evidence="2 6">DSM 11525</strain>
    </source>
</reference>
<evidence type="ECO:0000313" key="4">
    <source>
        <dbReference type="EMBL" id="QHQ38676.1"/>
    </source>
</evidence>
<keyword evidence="1" id="KW-0812">Transmembrane</keyword>
<dbReference type="RefSeq" id="WP_161857941.1">
    <property type="nucleotide sequence ID" value="NZ_CP047491.1"/>
</dbReference>
<evidence type="ECO:0000313" key="5">
    <source>
        <dbReference type="Proteomes" id="UP000464675"/>
    </source>
</evidence>
<accession>A0A6P1TAI7</accession>
<evidence type="ECO:0000313" key="6">
    <source>
        <dbReference type="Proteomes" id="UP000563601"/>
    </source>
</evidence>
<dbReference type="OrthoDB" id="5739727at2"/>
<name>A0A6P1TAI7_9GAMM</name>
<dbReference type="EMBL" id="CP047491">
    <property type="protein sequence ID" value="QHQ38610.1"/>
    <property type="molecule type" value="Genomic_DNA"/>
</dbReference>
<gene>
    <name evidence="3" type="ORF">GTQ55_06150</name>
    <name evidence="4" type="ORF">GTQ55_06515</name>
    <name evidence="2" type="ORF">HNQ53_003363</name>
</gene>
<protein>
    <submittedName>
        <fullName evidence="2">CDP-diglyceride synthetase</fullName>
    </submittedName>
</protein>
<dbReference type="Proteomes" id="UP000464675">
    <property type="component" value="Chromosome"/>
</dbReference>
<feature type="transmembrane region" description="Helical" evidence="1">
    <location>
        <begin position="7"/>
        <end position="26"/>
    </location>
</feature>
<dbReference type="EMBL" id="JACHHR010000006">
    <property type="protein sequence ID" value="MBB5213116.1"/>
    <property type="molecule type" value="Genomic_DNA"/>
</dbReference>
<reference evidence="3 5" key="1">
    <citation type="submission" date="2020-01" db="EMBL/GenBank/DDBJ databases">
        <title>The possibility of degradation of plastic by Microbulbifer hydrolyticus IRE-31.</title>
        <authorList>
            <person name="Liu L."/>
        </authorList>
    </citation>
    <scope>NUCLEOTIDE SEQUENCE [LARGE SCALE GENOMIC DNA]</scope>
    <source>
        <strain evidence="3 5">IRE-31</strain>
    </source>
</reference>
<evidence type="ECO:0000313" key="2">
    <source>
        <dbReference type="EMBL" id="MBB5213116.1"/>
    </source>
</evidence>
<evidence type="ECO:0000256" key="1">
    <source>
        <dbReference type="SAM" id="Phobius"/>
    </source>
</evidence>
<feature type="transmembrane region" description="Helical" evidence="1">
    <location>
        <begin position="38"/>
        <end position="60"/>
    </location>
</feature>
<dbReference type="AlphaFoldDB" id="A0A6P1TAI7"/>
<dbReference type="Proteomes" id="UP000563601">
    <property type="component" value="Unassembled WGS sequence"/>
</dbReference>
<dbReference type="EMBL" id="CP047491">
    <property type="protein sequence ID" value="QHQ38676.1"/>
    <property type="molecule type" value="Genomic_DNA"/>
</dbReference>
<keyword evidence="1" id="KW-1133">Transmembrane helix</keyword>
<evidence type="ECO:0000313" key="3">
    <source>
        <dbReference type="EMBL" id="QHQ38610.1"/>
    </source>
</evidence>